<name>A0A7W6DIG3_9RHOB</name>
<proteinExistence type="predicted"/>
<keyword evidence="1" id="KW-0472">Membrane</keyword>
<dbReference type="AlphaFoldDB" id="A0A7W6DIG3"/>
<accession>A0A7W6DIG3</accession>
<dbReference type="EMBL" id="JACIEJ010000001">
    <property type="protein sequence ID" value="MBB3983856.1"/>
    <property type="molecule type" value="Genomic_DNA"/>
</dbReference>
<sequence length="112" mass="13518">MRALRRFVVDFPARAYQAGDRGTDMLAFVRFFFIAFLFATVLYIALWFSFRMRRRRLILMDWKTDHSDRKLKTFLAEETARYDRIRHLSLIAVLYVLPFVTVTVIIYLTNFH</sequence>
<evidence type="ECO:0000313" key="3">
    <source>
        <dbReference type="Proteomes" id="UP000541426"/>
    </source>
</evidence>
<reference evidence="2 3" key="1">
    <citation type="submission" date="2020-08" db="EMBL/GenBank/DDBJ databases">
        <title>Genomic Encyclopedia of Type Strains, Phase IV (KMG-IV): sequencing the most valuable type-strain genomes for metagenomic binning, comparative biology and taxonomic classification.</title>
        <authorList>
            <person name="Goeker M."/>
        </authorList>
    </citation>
    <scope>NUCLEOTIDE SEQUENCE [LARGE SCALE GENOMIC DNA]</scope>
    <source>
        <strain evidence="2 3">DSM 102235</strain>
    </source>
</reference>
<organism evidence="2 3">
    <name type="scientific">Sagittula marina</name>
    <dbReference type="NCBI Taxonomy" id="943940"/>
    <lineage>
        <taxon>Bacteria</taxon>
        <taxon>Pseudomonadati</taxon>
        <taxon>Pseudomonadota</taxon>
        <taxon>Alphaproteobacteria</taxon>
        <taxon>Rhodobacterales</taxon>
        <taxon>Roseobacteraceae</taxon>
        <taxon>Sagittula</taxon>
    </lineage>
</organism>
<evidence type="ECO:0000256" key="1">
    <source>
        <dbReference type="SAM" id="Phobius"/>
    </source>
</evidence>
<evidence type="ECO:0000313" key="2">
    <source>
        <dbReference type="EMBL" id="MBB3983856.1"/>
    </source>
</evidence>
<gene>
    <name evidence="2" type="ORF">GGQ68_000167</name>
</gene>
<keyword evidence="1" id="KW-0812">Transmembrane</keyword>
<protein>
    <submittedName>
        <fullName evidence="2">Fatty acid desaturase</fullName>
    </submittedName>
</protein>
<keyword evidence="3" id="KW-1185">Reference proteome</keyword>
<dbReference type="RefSeq" id="WP_344716586.1">
    <property type="nucleotide sequence ID" value="NZ_BAABBZ010000012.1"/>
</dbReference>
<feature type="transmembrane region" description="Helical" evidence="1">
    <location>
        <begin position="88"/>
        <end position="108"/>
    </location>
</feature>
<comment type="caution">
    <text evidence="2">The sequence shown here is derived from an EMBL/GenBank/DDBJ whole genome shotgun (WGS) entry which is preliminary data.</text>
</comment>
<dbReference type="Proteomes" id="UP000541426">
    <property type="component" value="Unassembled WGS sequence"/>
</dbReference>
<feature type="transmembrane region" description="Helical" evidence="1">
    <location>
        <begin position="27"/>
        <end position="50"/>
    </location>
</feature>
<keyword evidence="1" id="KW-1133">Transmembrane helix</keyword>